<dbReference type="CDD" id="cd12307">
    <property type="entry name" value="RRM_NIFK_like"/>
    <property type="match status" value="1"/>
</dbReference>
<feature type="compositionally biased region" description="Basic and acidic residues" evidence="5">
    <location>
        <begin position="147"/>
        <end position="162"/>
    </location>
</feature>
<evidence type="ECO:0000256" key="5">
    <source>
        <dbReference type="SAM" id="MobiDB-lite"/>
    </source>
</evidence>
<dbReference type="AlphaFoldDB" id="A0A3G2SBH7"/>
<feature type="compositionally biased region" description="Basic residues" evidence="5">
    <location>
        <begin position="24"/>
        <end position="41"/>
    </location>
</feature>
<keyword evidence="2 4" id="KW-0694">RNA-binding</keyword>
<feature type="region of interest" description="Disordered" evidence="5">
    <location>
        <begin position="1"/>
        <end position="180"/>
    </location>
</feature>
<keyword evidence="8" id="KW-1185">Reference proteome</keyword>
<dbReference type="STRING" id="425264.A0A3G2SBH7"/>
<dbReference type="PANTHER" id="PTHR46754">
    <property type="entry name" value="MKI67 FHA DOMAIN-INTERACTING NUCLEOLAR PHOSPHOPROTEIN"/>
    <property type="match status" value="1"/>
</dbReference>
<dbReference type="GO" id="GO:0003723">
    <property type="term" value="F:RNA binding"/>
    <property type="evidence" value="ECO:0007669"/>
    <property type="project" value="UniProtKB-UniRule"/>
</dbReference>
<feature type="compositionally biased region" description="Acidic residues" evidence="5">
    <location>
        <begin position="91"/>
        <end position="100"/>
    </location>
</feature>
<dbReference type="GO" id="GO:0005730">
    <property type="term" value="C:nucleolus"/>
    <property type="evidence" value="ECO:0007669"/>
    <property type="project" value="UniProtKB-SubCell"/>
</dbReference>
<dbReference type="VEuPathDB" id="FungiDB:DNF11_3818"/>
<dbReference type="Gene3D" id="3.30.70.330">
    <property type="match status" value="1"/>
</dbReference>
<dbReference type="InterPro" id="IPR012677">
    <property type="entry name" value="Nucleotide-bd_a/b_plait_sf"/>
</dbReference>
<evidence type="ECO:0000256" key="3">
    <source>
        <dbReference type="ARBA" id="ARBA00023242"/>
    </source>
</evidence>
<sequence>MAERPDTRLKAKTKKASTDIAKGKPVKKVVKQPVKQVKKQKASTNTEKPAIAKKSKSVRIHEVPNVVQFPSDKSASSLSVPRKAKATTVVDADEDDEDEMLSGFPGDPEHEDEDDEEEDDEGEEDDEEDEDEDDDLLSKHAIPTLDEVVKLPSSRDDASVRKRLEKAKSKKRLAPNDEEPEETGVVYVGRLPHGFFEDQLRAYFSQFGDIKRLRLSRNKNTGRSKHYGFMEFESPDVAEIVVDTMNNYLLDGHLLQLAMIPSQEVDPNLWIGANRKFRRVPMDRVERKRRSKSRSAEERAEVNRKLLQRQKKRRAALARAGIKYDFPGYQF</sequence>
<proteinExistence type="predicted"/>
<dbReference type="EMBL" id="CP033155">
    <property type="protein sequence ID" value="AYO44768.1"/>
    <property type="molecule type" value="Genomic_DNA"/>
</dbReference>
<evidence type="ECO:0000313" key="7">
    <source>
        <dbReference type="EMBL" id="AYO44768.1"/>
    </source>
</evidence>
<dbReference type="InterPro" id="IPR035979">
    <property type="entry name" value="RBD_domain_sf"/>
</dbReference>
<dbReference type="PROSITE" id="PS50102">
    <property type="entry name" value="RRM"/>
    <property type="match status" value="1"/>
</dbReference>
<protein>
    <submittedName>
        <fullName evidence="7">MKI67 FHA domain-interacting nucleolar phosphoprotein-like protein</fullName>
    </submittedName>
</protein>
<feature type="compositionally biased region" description="Basic residues" evidence="5">
    <location>
        <begin position="163"/>
        <end position="173"/>
    </location>
</feature>
<feature type="region of interest" description="Disordered" evidence="5">
    <location>
        <begin position="282"/>
        <end position="302"/>
    </location>
</feature>
<feature type="domain" description="RRM" evidence="6">
    <location>
        <begin position="184"/>
        <end position="262"/>
    </location>
</feature>
<gene>
    <name evidence="7" type="primary">mki67ipl</name>
    <name evidence="7" type="ORF">DNF11_3818</name>
</gene>
<organism evidence="7 8">
    <name type="scientific">Malassezia restricta (strain ATCC 96810 / NBRC 103918 / CBS 7877)</name>
    <name type="common">Seborrheic dermatitis infection agent</name>
    <dbReference type="NCBI Taxonomy" id="425264"/>
    <lineage>
        <taxon>Eukaryota</taxon>
        <taxon>Fungi</taxon>
        <taxon>Dikarya</taxon>
        <taxon>Basidiomycota</taxon>
        <taxon>Ustilaginomycotina</taxon>
        <taxon>Malasseziomycetes</taxon>
        <taxon>Malasseziales</taxon>
        <taxon>Malasseziaceae</taxon>
        <taxon>Malassezia</taxon>
    </lineage>
</organism>
<name>A0A3G2SBH7_MALR7</name>
<evidence type="ECO:0000256" key="4">
    <source>
        <dbReference type="PROSITE-ProRule" id="PRU00176"/>
    </source>
</evidence>
<reference evidence="7 8" key="1">
    <citation type="submission" date="2018-10" db="EMBL/GenBank/DDBJ databases">
        <title>Complete genome sequence of Malassezia restricta CBS 7877.</title>
        <authorList>
            <person name="Morand S.C."/>
            <person name="Bertignac M."/>
            <person name="Iltis A."/>
            <person name="Kolder I."/>
            <person name="Pirovano W."/>
            <person name="Jourdain R."/>
            <person name="Clavaud C."/>
        </authorList>
    </citation>
    <scope>NUCLEOTIDE SEQUENCE [LARGE SCALE GENOMIC DNA]</scope>
    <source>
        <strain evidence="7 8">CBS 7877</strain>
    </source>
</reference>
<dbReference type="Pfam" id="PF00076">
    <property type="entry name" value="RRM_1"/>
    <property type="match status" value="1"/>
</dbReference>
<comment type="subcellular location">
    <subcellularLocation>
        <location evidence="1">Nucleus</location>
        <location evidence="1">Nucleolus</location>
    </subcellularLocation>
</comment>
<dbReference type="SMART" id="SM00360">
    <property type="entry name" value="RRM"/>
    <property type="match status" value="1"/>
</dbReference>
<dbReference type="SUPFAM" id="SSF54928">
    <property type="entry name" value="RNA-binding domain, RBD"/>
    <property type="match status" value="1"/>
</dbReference>
<feature type="compositionally biased region" description="Acidic residues" evidence="5">
    <location>
        <begin position="109"/>
        <end position="135"/>
    </location>
</feature>
<dbReference type="Proteomes" id="UP000269793">
    <property type="component" value="Chromosome VIII"/>
</dbReference>
<keyword evidence="3" id="KW-0539">Nucleus</keyword>
<evidence type="ECO:0000256" key="2">
    <source>
        <dbReference type="ARBA" id="ARBA00022884"/>
    </source>
</evidence>
<evidence type="ECO:0000259" key="6">
    <source>
        <dbReference type="PROSITE" id="PS50102"/>
    </source>
</evidence>
<evidence type="ECO:0000256" key="1">
    <source>
        <dbReference type="ARBA" id="ARBA00004604"/>
    </source>
</evidence>
<dbReference type="OrthoDB" id="21467at2759"/>
<accession>A0A3G2SBH7</accession>
<evidence type="ECO:0000313" key="8">
    <source>
        <dbReference type="Proteomes" id="UP000269793"/>
    </source>
</evidence>
<dbReference type="InterPro" id="IPR000504">
    <property type="entry name" value="RRM_dom"/>
</dbReference>